<dbReference type="AlphaFoldDB" id="A0A1H8WKI2"/>
<dbReference type="Proteomes" id="UP000198775">
    <property type="component" value="Unassembled WGS sequence"/>
</dbReference>
<proteinExistence type="predicted"/>
<name>A0A1H8WKI2_9EURY</name>
<organism evidence="1 2">
    <name type="scientific">Halorientalis persicus</name>
    <dbReference type="NCBI Taxonomy" id="1367881"/>
    <lineage>
        <taxon>Archaea</taxon>
        <taxon>Methanobacteriati</taxon>
        <taxon>Methanobacteriota</taxon>
        <taxon>Stenosarchaea group</taxon>
        <taxon>Halobacteria</taxon>
        <taxon>Halobacteriales</taxon>
        <taxon>Haloarculaceae</taxon>
        <taxon>Halorientalis</taxon>
    </lineage>
</organism>
<keyword evidence="2" id="KW-1185">Reference proteome</keyword>
<dbReference type="EMBL" id="FOCX01000062">
    <property type="protein sequence ID" value="SEP27957.1"/>
    <property type="molecule type" value="Genomic_DNA"/>
</dbReference>
<evidence type="ECO:0000313" key="2">
    <source>
        <dbReference type="Proteomes" id="UP000198775"/>
    </source>
</evidence>
<protein>
    <submittedName>
        <fullName evidence="1">Uncharacterized protein</fullName>
    </submittedName>
</protein>
<reference evidence="2" key="1">
    <citation type="submission" date="2016-10" db="EMBL/GenBank/DDBJ databases">
        <authorList>
            <person name="Varghese N."/>
            <person name="Submissions S."/>
        </authorList>
    </citation>
    <scope>NUCLEOTIDE SEQUENCE [LARGE SCALE GENOMIC DNA]</scope>
    <source>
        <strain evidence="2">IBRC-M 10043</strain>
    </source>
</reference>
<gene>
    <name evidence="1" type="ORF">SAMN05216388_106210</name>
</gene>
<sequence>MARFVSIGTLCIHFASIIRGECMVCNIAILLCIRLICHGKDQV</sequence>
<accession>A0A1H8WKI2</accession>
<evidence type="ECO:0000313" key="1">
    <source>
        <dbReference type="EMBL" id="SEP27957.1"/>
    </source>
</evidence>